<dbReference type="InterPro" id="IPR029441">
    <property type="entry name" value="Cass2"/>
</dbReference>
<name>A0A4P6YVR2_9LACO</name>
<gene>
    <name evidence="2" type="ORF">EQG49_10530</name>
</gene>
<proteinExistence type="predicted"/>
<reference evidence="3" key="1">
    <citation type="submission" date="2019-03" db="EMBL/GenBank/DDBJ databases">
        <title>Weissella sp. 26KH-42 Genome sequencing.</title>
        <authorList>
            <person name="Heo J."/>
            <person name="Kim S.-J."/>
            <person name="Kim J.-S."/>
            <person name="Hong S.-B."/>
            <person name="Kwon S.-W."/>
        </authorList>
    </citation>
    <scope>NUCLEOTIDE SEQUENCE [LARGE SCALE GENOMIC DNA]</scope>
    <source>
        <strain evidence="3">26KH-42</strain>
    </source>
</reference>
<dbReference type="InterPro" id="IPR011256">
    <property type="entry name" value="Reg_factor_effector_dom_sf"/>
</dbReference>
<feature type="domain" description="Integron-associated effector binding protein" evidence="1">
    <location>
        <begin position="79"/>
        <end position="212"/>
    </location>
</feature>
<dbReference type="OrthoDB" id="2242165at2"/>
<accession>A0A4P6YVR2</accession>
<dbReference type="Proteomes" id="UP000292886">
    <property type="component" value="Chromosome"/>
</dbReference>
<sequence length="231" mass="25709">MKFISKLSECECLPVIHIAHHGVNPIKFFGHYSLTKLCNKLLIVPTFVTFGYYSINIERKAIKDFQIFWKKGKMMTDYTIETKAAFAVTAYGKALSMDKNPFELASEKAGLWQEIGADGRWDSLKATADNELEYGVNEAIDGQFYYYAGVQSNVTAPENTRVINFPAGEYLVIKATGTENEVWQQLDMAAFGEILPQANDFAYVGGPNANVQLSVADGVISGEKLIPIIRK</sequence>
<evidence type="ECO:0000313" key="2">
    <source>
        <dbReference type="EMBL" id="QBO36846.1"/>
    </source>
</evidence>
<protein>
    <submittedName>
        <fullName evidence="2">Transcriptional regulator</fullName>
    </submittedName>
</protein>
<evidence type="ECO:0000259" key="1">
    <source>
        <dbReference type="Pfam" id="PF14526"/>
    </source>
</evidence>
<evidence type="ECO:0000313" key="3">
    <source>
        <dbReference type="Proteomes" id="UP000292886"/>
    </source>
</evidence>
<dbReference type="KEGG" id="wei:EQG49_10530"/>
<organism evidence="2 3">
    <name type="scientific">Periweissella cryptocerci</name>
    <dbReference type="NCBI Taxonomy" id="2506420"/>
    <lineage>
        <taxon>Bacteria</taxon>
        <taxon>Bacillati</taxon>
        <taxon>Bacillota</taxon>
        <taxon>Bacilli</taxon>
        <taxon>Lactobacillales</taxon>
        <taxon>Lactobacillaceae</taxon>
        <taxon>Periweissella</taxon>
    </lineage>
</organism>
<dbReference type="Pfam" id="PF14526">
    <property type="entry name" value="Cass2"/>
    <property type="match status" value="1"/>
</dbReference>
<dbReference type="Gene3D" id="3.20.80.10">
    <property type="entry name" value="Regulatory factor, effector binding domain"/>
    <property type="match status" value="1"/>
</dbReference>
<dbReference type="AlphaFoldDB" id="A0A4P6YVR2"/>
<dbReference type="EMBL" id="CP037940">
    <property type="protein sequence ID" value="QBO36846.1"/>
    <property type="molecule type" value="Genomic_DNA"/>
</dbReference>
<keyword evidence="3" id="KW-1185">Reference proteome</keyword>